<evidence type="ECO:0000256" key="7">
    <source>
        <dbReference type="ARBA" id="ARBA00023180"/>
    </source>
</evidence>
<evidence type="ECO:0000256" key="3">
    <source>
        <dbReference type="ARBA" id="ARBA00022692"/>
    </source>
</evidence>
<gene>
    <name evidence="10" type="ORF">PV328_000964</name>
</gene>
<evidence type="ECO:0000256" key="1">
    <source>
        <dbReference type="ARBA" id="ARBA00004651"/>
    </source>
</evidence>
<evidence type="ECO:0000256" key="9">
    <source>
        <dbReference type="SAM" id="SignalP"/>
    </source>
</evidence>
<dbReference type="PANTHER" id="PTHR42643">
    <property type="entry name" value="IONOTROPIC RECEPTOR 20A-RELATED"/>
    <property type="match status" value="1"/>
</dbReference>
<dbReference type="PANTHER" id="PTHR42643:SF24">
    <property type="entry name" value="IONOTROPIC RECEPTOR 60A"/>
    <property type="match status" value="1"/>
</dbReference>
<evidence type="ECO:0000256" key="2">
    <source>
        <dbReference type="ARBA" id="ARBA00022475"/>
    </source>
</evidence>
<proteinExistence type="predicted"/>
<keyword evidence="3 8" id="KW-0812">Transmembrane</keyword>
<feature type="chain" id="PRO_5041280311" description="Solute-binding protein family 3/N-terminal domain-containing protein" evidence="9">
    <location>
        <begin position="19"/>
        <end position="611"/>
    </location>
</feature>
<keyword evidence="7" id="KW-0325">Glycoprotein</keyword>
<dbReference type="InterPro" id="IPR052192">
    <property type="entry name" value="Insect_Ionotropic_Sensory_Rcpt"/>
</dbReference>
<dbReference type="EMBL" id="JAQQBS010000001">
    <property type="protein sequence ID" value="KAK0176863.1"/>
    <property type="molecule type" value="Genomic_DNA"/>
</dbReference>
<evidence type="ECO:0000256" key="5">
    <source>
        <dbReference type="ARBA" id="ARBA00023136"/>
    </source>
</evidence>
<keyword evidence="9" id="KW-0732">Signal</keyword>
<name>A0AA39FWB8_9HYME</name>
<evidence type="ECO:0000313" key="10">
    <source>
        <dbReference type="EMBL" id="KAK0176863.1"/>
    </source>
</evidence>
<evidence type="ECO:0000313" key="11">
    <source>
        <dbReference type="Proteomes" id="UP001168990"/>
    </source>
</evidence>
<keyword evidence="6" id="KW-0675">Receptor</keyword>
<organism evidence="10 11">
    <name type="scientific">Microctonus aethiopoides</name>
    <dbReference type="NCBI Taxonomy" id="144406"/>
    <lineage>
        <taxon>Eukaryota</taxon>
        <taxon>Metazoa</taxon>
        <taxon>Ecdysozoa</taxon>
        <taxon>Arthropoda</taxon>
        <taxon>Hexapoda</taxon>
        <taxon>Insecta</taxon>
        <taxon>Pterygota</taxon>
        <taxon>Neoptera</taxon>
        <taxon>Endopterygota</taxon>
        <taxon>Hymenoptera</taxon>
        <taxon>Apocrita</taxon>
        <taxon>Ichneumonoidea</taxon>
        <taxon>Braconidae</taxon>
        <taxon>Euphorinae</taxon>
        <taxon>Microctonus</taxon>
    </lineage>
</organism>
<dbReference type="SUPFAM" id="SSF53850">
    <property type="entry name" value="Periplasmic binding protein-like II"/>
    <property type="match status" value="1"/>
</dbReference>
<dbReference type="GO" id="GO:0005886">
    <property type="term" value="C:plasma membrane"/>
    <property type="evidence" value="ECO:0007669"/>
    <property type="project" value="UniProtKB-SubCell"/>
</dbReference>
<feature type="transmembrane region" description="Helical" evidence="8">
    <location>
        <begin position="377"/>
        <end position="396"/>
    </location>
</feature>
<evidence type="ECO:0000256" key="4">
    <source>
        <dbReference type="ARBA" id="ARBA00022989"/>
    </source>
</evidence>
<keyword evidence="11" id="KW-1185">Reference proteome</keyword>
<keyword evidence="4 8" id="KW-1133">Transmembrane helix</keyword>
<dbReference type="AlphaFoldDB" id="A0AA39FWB8"/>
<feature type="transmembrane region" description="Helical" evidence="8">
    <location>
        <begin position="416"/>
        <end position="438"/>
    </location>
</feature>
<protein>
    <recommendedName>
        <fullName evidence="12">Solute-binding protein family 3/N-terminal domain-containing protein</fullName>
    </recommendedName>
</protein>
<evidence type="ECO:0000256" key="8">
    <source>
        <dbReference type="SAM" id="Phobius"/>
    </source>
</evidence>
<keyword evidence="2" id="KW-1003">Cell membrane</keyword>
<sequence length="611" mass="70562">MKILETVCVLIGTSVVHALLNTIEISDNFAVNDAAIGIMKSCLSKKIRTVSLIAASDNFLLKMVLSSNFDITLIGGNMTNSLKKSETLQMIPYKLHNFIINAHSVSDLSHSLEILRSSVWWNFAGHFVVMEKYRTDNYCKNADGFLRILWKYNILDGIFICTEFTQEVTIFGFNPYNEQAPAPWALDHVINYEEFYEHPFTIIKRLYTTKYACNNIFFKKTSNLNGYPVTSNIKNYPPTMEINIDRSSDLVKRNKYYPMSKTFYYVKLTSKDWDKIRGMDSIMAQEFLNFYNATAIIKIYDNDELFGAVDRNGNVYGMLKDLKTGDIDINFNNRFMLRKGDIPLTYPLQQSELSVVSHHRGDMNVLMRIMAFLNLKILISMCVVSLFTIFVFTFLIGDDLQLAVLQTLQLLLGMVIHRIIFSLSSRILLSCLILYYFIISSSVQSNMYAIVTAPQSLQNIDSFADLENLEYKLYVSSVGAAAFKRGFYKNVEVIKNDHCVDNILDNSYAACIDDVYYLKYQAARHDLHVMKEGISKYYFVYPMRADWPLSHKLNYFNKKLNEAGILKMLISRSIQPANDVISFRELKMYFHFNCCLYYRSSNIPMLSKEFK</sequence>
<keyword evidence="5 8" id="KW-0472">Membrane</keyword>
<evidence type="ECO:0000256" key="6">
    <source>
        <dbReference type="ARBA" id="ARBA00023170"/>
    </source>
</evidence>
<dbReference type="Proteomes" id="UP001168990">
    <property type="component" value="Unassembled WGS sequence"/>
</dbReference>
<comment type="caution">
    <text evidence="10">The sequence shown here is derived from an EMBL/GenBank/DDBJ whole genome shotgun (WGS) entry which is preliminary data.</text>
</comment>
<feature type="signal peptide" evidence="9">
    <location>
        <begin position="1"/>
        <end position="18"/>
    </location>
</feature>
<reference evidence="10" key="1">
    <citation type="journal article" date="2023" name="bioRxiv">
        <title>Scaffold-level genome assemblies of two parasitoid biocontrol wasps reveal the parthenogenesis mechanism and an associated novel virus.</title>
        <authorList>
            <person name="Inwood S."/>
            <person name="Skelly J."/>
            <person name="Guhlin J."/>
            <person name="Harrop T."/>
            <person name="Goldson S."/>
            <person name="Dearden P."/>
        </authorList>
    </citation>
    <scope>NUCLEOTIDE SEQUENCE</scope>
    <source>
        <strain evidence="10">Irish</strain>
        <tissue evidence="10">Whole body</tissue>
    </source>
</reference>
<accession>A0AA39FWB8</accession>
<evidence type="ECO:0008006" key="12">
    <source>
        <dbReference type="Google" id="ProtNLM"/>
    </source>
</evidence>
<reference evidence="10" key="2">
    <citation type="submission" date="2023-03" db="EMBL/GenBank/DDBJ databases">
        <authorList>
            <person name="Inwood S.N."/>
            <person name="Skelly J.G."/>
            <person name="Guhlin J."/>
            <person name="Harrop T.W.R."/>
            <person name="Goldson S.G."/>
            <person name="Dearden P.K."/>
        </authorList>
    </citation>
    <scope>NUCLEOTIDE SEQUENCE</scope>
    <source>
        <strain evidence="10">Irish</strain>
        <tissue evidence="10">Whole body</tissue>
    </source>
</reference>
<comment type="subcellular location">
    <subcellularLocation>
        <location evidence="1">Cell membrane</location>
        <topology evidence="1">Multi-pass membrane protein</topology>
    </subcellularLocation>
</comment>